<gene>
    <name evidence="2" type="ORF">ACFP3V_28440</name>
</gene>
<evidence type="ECO:0000313" key="2">
    <source>
        <dbReference type="EMBL" id="MFC5911122.1"/>
    </source>
</evidence>
<feature type="region of interest" description="Disordered" evidence="1">
    <location>
        <begin position="1"/>
        <end position="28"/>
    </location>
</feature>
<protein>
    <submittedName>
        <fullName evidence="2">Uncharacterized protein</fullName>
    </submittedName>
</protein>
<dbReference type="RefSeq" id="WP_380589522.1">
    <property type="nucleotide sequence ID" value="NZ_JBHSQJ010000147.1"/>
</dbReference>
<accession>A0ABW1GBW0</accession>
<evidence type="ECO:0000256" key="1">
    <source>
        <dbReference type="SAM" id="MobiDB-lite"/>
    </source>
</evidence>
<proteinExistence type="predicted"/>
<reference evidence="3" key="1">
    <citation type="journal article" date="2019" name="Int. J. Syst. Evol. Microbiol.">
        <title>The Global Catalogue of Microorganisms (GCM) 10K type strain sequencing project: providing services to taxonomists for standard genome sequencing and annotation.</title>
        <authorList>
            <consortium name="The Broad Institute Genomics Platform"/>
            <consortium name="The Broad Institute Genome Sequencing Center for Infectious Disease"/>
            <person name="Wu L."/>
            <person name="Ma J."/>
        </authorList>
    </citation>
    <scope>NUCLEOTIDE SEQUENCE [LARGE SCALE GENOMIC DNA]</scope>
    <source>
        <strain evidence="3">JCM 4816</strain>
    </source>
</reference>
<sequence>MKLLDRLRHHHPDTQAPPLPSRADVVDSEGGSFVHERGVAFVEVEPLAADSRYRVLHLAGYGTTPVAREEFLPTIRRSFPGIDIDDPDQVHWADHPWEWPSWHPGQA</sequence>
<name>A0ABW1GBW0_9ACTN</name>
<dbReference type="Proteomes" id="UP001596174">
    <property type="component" value="Unassembled WGS sequence"/>
</dbReference>
<dbReference type="EMBL" id="JBHSQJ010000147">
    <property type="protein sequence ID" value="MFC5911122.1"/>
    <property type="molecule type" value="Genomic_DNA"/>
</dbReference>
<evidence type="ECO:0000313" key="3">
    <source>
        <dbReference type="Proteomes" id="UP001596174"/>
    </source>
</evidence>
<organism evidence="2 3">
    <name type="scientific">Streptacidiphilus monticola</name>
    <dbReference type="NCBI Taxonomy" id="2161674"/>
    <lineage>
        <taxon>Bacteria</taxon>
        <taxon>Bacillati</taxon>
        <taxon>Actinomycetota</taxon>
        <taxon>Actinomycetes</taxon>
        <taxon>Kitasatosporales</taxon>
        <taxon>Streptomycetaceae</taxon>
        <taxon>Streptacidiphilus</taxon>
    </lineage>
</organism>
<keyword evidence="3" id="KW-1185">Reference proteome</keyword>
<comment type="caution">
    <text evidence="2">The sequence shown here is derived from an EMBL/GenBank/DDBJ whole genome shotgun (WGS) entry which is preliminary data.</text>
</comment>